<feature type="compositionally biased region" description="Acidic residues" evidence="1">
    <location>
        <begin position="21"/>
        <end position="32"/>
    </location>
</feature>
<dbReference type="InterPro" id="IPR011430">
    <property type="entry name" value="UTP20_N"/>
</dbReference>
<feature type="region of interest" description="Disordered" evidence="1">
    <location>
        <begin position="209"/>
        <end position="233"/>
    </location>
</feature>
<reference evidence="5 6" key="1">
    <citation type="submission" date="2019-02" db="EMBL/GenBank/DDBJ databases">
        <title>Genome sequencing of the rare red list fungi Antrodiella citrinella (Flaviporus citrinellus).</title>
        <authorList>
            <person name="Buettner E."/>
            <person name="Kellner H."/>
        </authorList>
    </citation>
    <scope>NUCLEOTIDE SEQUENCE [LARGE SCALE GENOMIC DNA]</scope>
    <source>
        <strain evidence="5 6">DSM 108506</strain>
    </source>
</reference>
<dbReference type="GO" id="GO:0032040">
    <property type="term" value="C:small-subunit processome"/>
    <property type="evidence" value="ECO:0007669"/>
    <property type="project" value="TreeGrafter"/>
</dbReference>
<dbReference type="Gene3D" id="1.25.10.10">
    <property type="entry name" value="Leucine-rich Repeat Variant"/>
    <property type="match status" value="1"/>
</dbReference>
<protein>
    <submittedName>
        <fullName evidence="5">Uncharacterized protein</fullName>
    </submittedName>
</protein>
<feature type="domain" description="U3 small nucleolar RNA-associated protein 20 C-terminal" evidence="4">
    <location>
        <begin position="2405"/>
        <end position="2669"/>
    </location>
</feature>
<evidence type="ECO:0000259" key="3">
    <source>
        <dbReference type="Pfam" id="PF20416"/>
    </source>
</evidence>
<dbReference type="InterPro" id="IPR046523">
    <property type="entry name" value="UTP20_dom"/>
</dbReference>
<feature type="region of interest" description="Disordered" evidence="1">
    <location>
        <begin position="1145"/>
        <end position="1167"/>
    </location>
</feature>
<organism evidence="5 6">
    <name type="scientific">Antrodiella citrinella</name>
    <dbReference type="NCBI Taxonomy" id="2447956"/>
    <lineage>
        <taxon>Eukaryota</taxon>
        <taxon>Fungi</taxon>
        <taxon>Dikarya</taxon>
        <taxon>Basidiomycota</taxon>
        <taxon>Agaricomycotina</taxon>
        <taxon>Agaricomycetes</taxon>
        <taxon>Polyporales</taxon>
        <taxon>Steccherinaceae</taxon>
        <taxon>Antrodiella</taxon>
    </lineage>
</organism>
<name>A0A4V6S1R7_9APHY</name>
<comment type="caution">
    <text evidence="5">The sequence shown here is derived from an EMBL/GenBank/DDBJ whole genome shotgun (WGS) entry which is preliminary data.</text>
</comment>
<feature type="domain" description="U3 small nucleolar RNA-associated protein 20 N-terminal" evidence="2">
    <location>
        <begin position="927"/>
        <end position="1531"/>
    </location>
</feature>
<gene>
    <name evidence="5" type="ORF">EUX98_g7834</name>
</gene>
<feature type="region of interest" description="Disordered" evidence="1">
    <location>
        <begin position="12"/>
        <end position="32"/>
    </location>
</feature>
<feature type="compositionally biased region" description="Low complexity" evidence="1">
    <location>
        <begin position="216"/>
        <end position="225"/>
    </location>
</feature>
<feature type="compositionally biased region" description="Acidic residues" evidence="1">
    <location>
        <begin position="1697"/>
        <end position="1708"/>
    </location>
</feature>
<proteinExistence type="predicted"/>
<evidence type="ECO:0000256" key="1">
    <source>
        <dbReference type="SAM" id="MobiDB-lite"/>
    </source>
</evidence>
<dbReference type="Pfam" id="PF20416">
    <property type="entry name" value="UTP20"/>
    <property type="match status" value="1"/>
</dbReference>
<dbReference type="InterPro" id="IPR016024">
    <property type="entry name" value="ARM-type_fold"/>
</dbReference>
<feature type="region of interest" description="Disordered" evidence="1">
    <location>
        <begin position="2486"/>
        <end position="2515"/>
    </location>
</feature>
<keyword evidence="6" id="KW-1185">Reference proteome</keyword>
<feature type="compositionally biased region" description="Acidic residues" evidence="1">
    <location>
        <begin position="1145"/>
        <end position="1160"/>
    </location>
</feature>
<dbReference type="GO" id="GO:0030686">
    <property type="term" value="C:90S preribosome"/>
    <property type="evidence" value="ECO:0007669"/>
    <property type="project" value="TreeGrafter"/>
</dbReference>
<dbReference type="SUPFAM" id="SSF48371">
    <property type="entry name" value="ARM repeat"/>
    <property type="match status" value="2"/>
</dbReference>
<dbReference type="PANTHER" id="PTHR17695:SF11">
    <property type="entry name" value="SMALL SUBUNIT PROCESSOME COMPONENT 20 HOMOLOG"/>
    <property type="match status" value="1"/>
</dbReference>
<feature type="region of interest" description="Disordered" evidence="1">
    <location>
        <begin position="1691"/>
        <end position="1722"/>
    </location>
</feature>
<evidence type="ECO:0000259" key="2">
    <source>
        <dbReference type="Pfam" id="PF07539"/>
    </source>
</evidence>
<accession>A0A4V6S1R7</accession>
<feature type="region of interest" description="Disordered" evidence="1">
    <location>
        <begin position="2652"/>
        <end position="2673"/>
    </location>
</feature>
<dbReference type="Pfam" id="PF07539">
    <property type="entry name" value="UTP20_N"/>
    <property type="match status" value="1"/>
</dbReference>
<dbReference type="Proteomes" id="UP000308730">
    <property type="component" value="Unassembled WGS sequence"/>
</dbReference>
<dbReference type="OrthoDB" id="360653at2759"/>
<feature type="compositionally biased region" description="Basic residues" evidence="1">
    <location>
        <begin position="2663"/>
        <end position="2673"/>
    </location>
</feature>
<dbReference type="InterPro" id="IPR052575">
    <property type="entry name" value="SSU_processome_comp_20"/>
</dbReference>
<evidence type="ECO:0000313" key="6">
    <source>
        <dbReference type="Proteomes" id="UP000308730"/>
    </source>
</evidence>
<dbReference type="Pfam" id="PF23099">
    <property type="entry name" value="UTP20_C"/>
    <property type="match status" value="1"/>
</dbReference>
<feature type="domain" description="U3 small nucleolar RNA-associated protein 20" evidence="3">
    <location>
        <begin position="1743"/>
        <end position="1966"/>
    </location>
</feature>
<dbReference type="PANTHER" id="PTHR17695">
    <property type="entry name" value="SMALL SUBUNIT PROCESSOME COMPONENT 20 HOMOLOG"/>
    <property type="match status" value="1"/>
</dbReference>
<sequence>MEILRQVFPLEHKSAVPGASNDEDRDDDDSTLESDLKAEINPYIPSCFSPLYSSLHAPPEDNTTARDERVRSEVTALLSDWRDRDVLDEERYKPAITKIVEGLGAKLKLEGRCHCEAGIMALMYAKLRGPDKDTNPLRESEFPLAIGVSKKCCPICWELGQILSAHFELSVALPGTHSVFSFWIPPSWLPENVLTTLESVLLEKLRRMTTPPPLSNQPSPASAPSDSDDTHDYSGVKTVRLPPQFMLDAVVCDLFYEGKTEVMVVYSATSEREARAALARFDHFKFLSSTFKPFSTPSPSSFGRITRSYLGLYDNSFIMTEDDTYERPAKRFRFQSYQQTLKEVHPISALQKKSFDEDIADNSSHFYEAIQQWRELSLAPTFLSFADKASELSSSMPLLLHHWAQVIDLWFTAAEGADDEALKPLLELSQPQLSTLVLNAQTLPLCDELHASTLKFVTACLTAGEMALWLGPGRQVFTHVAKRPVLALELCGALSDLNWGGWKMLALPQVVKMVPQTLESHTGKTLELLATLCTNGRLDLSDTAWNAKLQKWMNQRFNKWDSSSDQMLDLNPVLMLSPLFPSLSSLLIRLVNDALKTSDPVMDYEATATNSSWLIGSCLDALSKRPASEWSSEIDLPVWTATIIEKWAWSGYCLEDLMSLLSKSTTFASPIPLERLYPSLQDSLLSHSRVLRLSILRLLASRAMKPSAGTTEVIARALQAEEISLDVQGVRERVLRISRLGQVLRDDDEIGADLAVRWLIAQLKVNLRPLWKPTAEALAQLSHRFGDLVWRLVFAEVRKVTETESTYSAPSWMSELSDEDLDPISETERTWRDPSGHKLRTAVALWMRGDAAHRAVVHVSLSPPASYVRWTDVYTQSQSVSERFDQRTYESQLLETLGECSALAEKHSRDLIPLFLSLAPPDDPTRMSKQKLTTWLELFAKFTNPKALVSTEQIHRIYLTLSSHPDRALQRLALSCILTYKSSHLKPHNDKLQLLLDDTRWRDELTMLNFSDIEETDRPEFVDLTIRLLFGVMLEKRGRTRGADRRAAVLTVLSGCSDEELEILVDLMLKPLGRGRDRYDGGEFAIVPISSGVSDKQMVGFITLLEDVLKNMGSRIVKLWPSLLGSLLDIVAYAQARIASRPADVDDVGEEVEDQDDVDDTKEGGPTRTLSSIRQLGLKRLADFFKAPVVYNFKPFMKVAFDSFISPRLPSFATENTQAPSALLELFYVWSSRPEYTSLLCAYDDRVLPQVYNCLIATSVKEPVISKVFDIVENLLHNSAEDEVLLETALKPHVSLLLSNLSVLVERSKGSNTITDPIGRRQISILSQIAHWLTDSAQASTLLSIFTPILRKPSRIVPEKLKTDMVNILQNLLPLVADLTDVQSPIYTKTFTLLSFLFQNLRSRPGRLALLASFRVFVGIIPSLLLVLKVLEDLNAYSKRRIDEPDFERRFSAFNELNEVLYTSLSPQEWLPIIYNMLHMLQDPEELTVRSNASLALKRFLDLVAGPGASYEDTFLKILYPGLKNGLRTKNELVRVEILGLVSYAVEKCTRIAALQEMRVLLADGDEEANFFFNIQHVQIHRRTRALRRLADYCDGGHLRNATLTDVFIPLVSNFIQSAGSIDHHLANEALLTTGRMARHLAWGSYYALVQQYLRLSRQRDASERVYVRTIVAILDNFHFPMEDVVKDSEVAAAEQEPAEPEEGDVEEEAPKVATTKPGSQSHIADMVNGRLLPALLQHLEKRDENEDTLRIPIAVGIVQVALHLPPSSREAQASRLLTVLSQVFRSKSQETRDLVRETLCKIAIILGPSYLHIVIRELKAALQRGPYLHVLAFTTHALLVHVTNEQNAAKFHTLDECVTDVAHISSEVIFGESGKDVLAEEFKTKMREVRASGSKGFDSFAILAKFITPPKISSLLVPVRSILHETETLRVMQQVEDLLRRIAGGLNANDHLKLVDLISLCHTLISENARFLTQTPKPSHPKGRKGKDDRLVQMKRKAGPDMDHYAHNSFRFVVFGLELFNTAHRRSRFDFQDPAVIARLESMVSVIGNTLYSDHQQVIIPGLKAVSAIVKCPLKSTEKSLPVFIQQIIDIIKKIGSTDSDAVQNAFKSLATILRDQPKAQVKEKDLVFLLELLSPDLEEATRQQSVFTMLRAIVARKFVVPEIYDLMDKTSEIMVTSQSPQVQELARGVLLQFLLEYPQGKGRLRNHMTFFAKNLSYVYESGRKSVMELLSAVLAKFNPDLLREYSDLLFVALVMAIANDDSVKCREMASEVIKNLFVRLEDTQRRVILSHVHSWAVQHSQPQLCRVSSQVYRIIIDVLRGDIAQHSHLILDDLNATLEVSANSLEEASLDETADFDVEWQIPYHALVALSRLLEMSPDIITEEGKVHYPLIISHLLFPHAWVRTASGRLLGLLFNAVPPAAPRTDMADDSPFSRVGMEDVAKKLCLQLRSTNLDAPSGLQIVKNLFYIGKCFSVLEVATEEAIVDKDEEDGEDEGGEDEDESEDGEPEPNARHPLSWLFSKLSYQARAAHVARRNKSASPEDWYHSPSSVLRWFAAMVNYLSAEQVEKYLMHMLAPVYRIVEEDTIRDPHMDELKTLAVELQDLIQSKVGATKFANVYNSIRQNVLGVRQERRTKKAVQFTANPAFAQKRKQQRNVVKKDSRKRKSSVFA</sequence>
<dbReference type="InterPro" id="IPR057525">
    <property type="entry name" value="UTP20_C"/>
</dbReference>
<feature type="compositionally biased region" description="Acidic residues" evidence="1">
    <location>
        <begin position="2489"/>
        <end position="2510"/>
    </location>
</feature>
<evidence type="ECO:0000313" key="5">
    <source>
        <dbReference type="EMBL" id="THH26353.1"/>
    </source>
</evidence>
<dbReference type="InterPro" id="IPR011989">
    <property type="entry name" value="ARM-like"/>
</dbReference>
<evidence type="ECO:0000259" key="4">
    <source>
        <dbReference type="Pfam" id="PF23099"/>
    </source>
</evidence>
<dbReference type="EMBL" id="SGPM01000360">
    <property type="protein sequence ID" value="THH26353.1"/>
    <property type="molecule type" value="Genomic_DNA"/>
</dbReference>